<organism evidence="3 4">
    <name type="scientific">Eggerthella guodeyinii</name>
    <dbReference type="NCBI Taxonomy" id="2690837"/>
    <lineage>
        <taxon>Bacteria</taxon>
        <taxon>Bacillati</taxon>
        <taxon>Actinomycetota</taxon>
        <taxon>Coriobacteriia</taxon>
        <taxon>Eggerthellales</taxon>
        <taxon>Eggerthellaceae</taxon>
        <taxon>Eggerthella</taxon>
    </lineage>
</organism>
<dbReference type="Gene3D" id="3.90.1010.20">
    <property type="match status" value="1"/>
</dbReference>
<dbReference type="EMBL" id="VTFY01000009">
    <property type="protein sequence ID" value="MRX83115.1"/>
    <property type="molecule type" value="Genomic_DNA"/>
</dbReference>
<dbReference type="AlphaFoldDB" id="A0A6N7RP37"/>
<sequence>MGKIKLGADRAVRAAGAAAVCASFALATTGCAAGAAEAAGRYVPGTYTGEGNGMSGPIEVTLTVDAEAITSVDGISDSGETKGVGGKEAIEDGTFAAQIVEAQSSEIDGVSGATVTTGGVKQAVDNALAQAANE</sequence>
<dbReference type="Proteomes" id="UP000438093">
    <property type="component" value="Unassembled WGS sequence"/>
</dbReference>
<dbReference type="PROSITE" id="PS51257">
    <property type="entry name" value="PROKAR_LIPOPROTEIN"/>
    <property type="match status" value="1"/>
</dbReference>
<evidence type="ECO:0000259" key="2">
    <source>
        <dbReference type="SMART" id="SM00900"/>
    </source>
</evidence>
<reference evidence="4" key="1">
    <citation type="submission" date="2019-08" db="EMBL/GenBank/DDBJ databases">
        <title>Arthrobacter sp. nov., isolated from plateau pika and Tibetan wild ass.</title>
        <authorList>
            <person name="Ge Y."/>
        </authorList>
    </citation>
    <scope>NUCLEOTIDE SEQUENCE [LARGE SCALE GENOMIC DNA]</scope>
    <source>
        <strain evidence="4">HF-4214</strain>
    </source>
</reference>
<feature type="signal peptide" evidence="1">
    <location>
        <begin position="1"/>
        <end position="32"/>
    </location>
</feature>
<comment type="caution">
    <text evidence="3">The sequence shown here is derived from an EMBL/GenBank/DDBJ whole genome shotgun (WGS) entry which is preliminary data.</text>
</comment>
<dbReference type="GO" id="GO:0016020">
    <property type="term" value="C:membrane"/>
    <property type="evidence" value="ECO:0007669"/>
    <property type="project" value="InterPro"/>
</dbReference>
<evidence type="ECO:0000256" key="1">
    <source>
        <dbReference type="SAM" id="SignalP"/>
    </source>
</evidence>
<protein>
    <submittedName>
        <fullName evidence="3">FMN-binding protein</fullName>
    </submittedName>
</protein>
<dbReference type="InterPro" id="IPR007329">
    <property type="entry name" value="FMN-bd"/>
</dbReference>
<feature type="chain" id="PRO_5039700473" evidence="1">
    <location>
        <begin position="33"/>
        <end position="134"/>
    </location>
</feature>
<feature type="domain" description="FMN-binding" evidence="2">
    <location>
        <begin position="53"/>
        <end position="131"/>
    </location>
</feature>
<accession>A0A6N7RP37</accession>
<dbReference type="Pfam" id="PF04205">
    <property type="entry name" value="FMN_bind"/>
    <property type="match status" value="1"/>
</dbReference>
<name>A0A6N7RP37_9ACTN</name>
<dbReference type="GO" id="GO:0010181">
    <property type="term" value="F:FMN binding"/>
    <property type="evidence" value="ECO:0007669"/>
    <property type="project" value="InterPro"/>
</dbReference>
<gene>
    <name evidence="3" type="ORF">GJG86_11515</name>
</gene>
<evidence type="ECO:0000313" key="3">
    <source>
        <dbReference type="EMBL" id="MRX83115.1"/>
    </source>
</evidence>
<keyword evidence="4" id="KW-1185">Reference proteome</keyword>
<keyword evidence="1" id="KW-0732">Signal</keyword>
<dbReference type="RefSeq" id="WP_154333947.1">
    <property type="nucleotide sequence ID" value="NZ_VTFY01000009.1"/>
</dbReference>
<proteinExistence type="predicted"/>
<evidence type="ECO:0000313" key="4">
    <source>
        <dbReference type="Proteomes" id="UP000438093"/>
    </source>
</evidence>
<dbReference type="SMART" id="SM00900">
    <property type="entry name" value="FMN_bind"/>
    <property type="match status" value="1"/>
</dbReference>